<dbReference type="Gene3D" id="3.30.870.10">
    <property type="entry name" value="Endonuclease Chain A"/>
    <property type="match status" value="2"/>
</dbReference>
<accession>A0A2K9NPN2</accession>
<keyword evidence="2" id="KW-1185">Reference proteome</keyword>
<dbReference type="KEGG" id="bsto:C0V70_05015"/>
<evidence type="ECO:0000313" key="1">
    <source>
        <dbReference type="EMBL" id="AUN97480.1"/>
    </source>
</evidence>
<sequence>MKKELFPISKNNYVEFYQDGDTYYEKYLAMIRSAQRSIHLQTYIFEIDQFGKQVQYELIEAKKKGVAVFLLVDSIGSRNLSIETENELVRNGIEFCRFNSIHFRWFYRWGRRLHHKILLIDHESAMIGGINVLYACLPGSSVPQLDFAIYLKGPAIGPLSLYCQHIFKRAARKNIPLEKAEHIRHYPDGYDVGISVNDWIHGRSRITKQYSRITTEAQRSITIINSYFFPRRKFMKQLVEAQARGVRVRLILPKYSDWPSYILASEYLYDYFIKRGVEIYQWKRSVLHGKLATVDESWSTIGSFNLNYTSYQQNLEMNVDIYSKEFTHHLNQQIEDIISLGCDKVTLTDLHEKSPLKIRVFRFIFYLILSLIANFSIGLSFQEDHNKEHRFYHILRIVGSMFFFILGVLGSLLPIIPGFPFFIISFLLVYKQILLNKKIV</sequence>
<proteinExistence type="predicted"/>
<dbReference type="OrthoDB" id="9762009at2"/>
<evidence type="ECO:0000313" key="2">
    <source>
        <dbReference type="Proteomes" id="UP000235584"/>
    </source>
</evidence>
<dbReference type="CDD" id="cd09110">
    <property type="entry name" value="PLDc_CLS_1"/>
    <property type="match status" value="1"/>
</dbReference>
<name>A0A2K9NPN2_BACTC</name>
<gene>
    <name evidence="1" type="ORF">C0V70_05015</name>
</gene>
<dbReference type="InterPro" id="IPR001736">
    <property type="entry name" value="PLipase_D/transphosphatidylase"/>
</dbReference>
<organism evidence="1 2">
    <name type="scientific">Bacteriovorax stolpii</name>
    <name type="common">Bdellovibrio stolpii</name>
    <dbReference type="NCBI Taxonomy" id="960"/>
    <lineage>
        <taxon>Bacteria</taxon>
        <taxon>Pseudomonadati</taxon>
        <taxon>Bdellovibrionota</taxon>
        <taxon>Bacteriovoracia</taxon>
        <taxon>Bacteriovoracales</taxon>
        <taxon>Bacteriovoracaceae</taxon>
        <taxon>Bacteriovorax</taxon>
    </lineage>
</organism>
<dbReference type="AlphaFoldDB" id="A0A2K9NPN2"/>
<dbReference type="GO" id="GO:0030572">
    <property type="term" value="F:phosphatidyltransferase activity"/>
    <property type="evidence" value="ECO:0007669"/>
    <property type="project" value="UniProtKB-ARBA"/>
</dbReference>
<dbReference type="RefSeq" id="WP_102242775.1">
    <property type="nucleotide sequence ID" value="NZ_CP025704.1"/>
</dbReference>
<reference evidence="1 2" key="1">
    <citation type="submission" date="2018-01" db="EMBL/GenBank/DDBJ databases">
        <title>Complete genome sequence of Bacteriovorax stolpii DSM12778.</title>
        <authorList>
            <person name="Tang B."/>
            <person name="Chang J."/>
        </authorList>
    </citation>
    <scope>NUCLEOTIDE SEQUENCE [LARGE SCALE GENOMIC DNA]</scope>
    <source>
        <strain evidence="1 2">DSM 12778</strain>
    </source>
</reference>
<dbReference type="PANTHER" id="PTHR21248">
    <property type="entry name" value="CARDIOLIPIN SYNTHASE"/>
    <property type="match status" value="1"/>
</dbReference>
<dbReference type="Proteomes" id="UP000235584">
    <property type="component" value="Chromosome"/>
</dbReference>
<dbReference type="PROSITE" id="PS50035">
    <property type="entry name" value="PLD"/>
    <property type="match status" value="2"/>
</dbReference>
<dbReference type="Pfam" id="PF13091">
    <property type="entry name" value="PLDc_2"/>
    <property type="match status" value="2"/>
</dbReference>
<dbReference type="SMART" id="SM00155">
    <property type="entry name" value="PLDc"/>
    <property type="match status" value="2"/>
</dbReference>
<dbReference type="SUPFAM" id="SSF56024">
    <property type="entry name" value="Phospholipase D/nuclease"/>
    <property type="match status" value="2"/>
</dbReference>
<protein>
    <submittedName>
        <fullName evidence="1">Uncharacterized protein</fullName>
    </submittedName>
</protein>
<dbReference type="GO" id="GO:0032049">
    <property type="term" value="P:cardiolipin biosynthetic process"/>
    <property type="evidence" value="ECO:0007669"/>
    <property type="project" value="UniProtKB-ARBA"/>
</dbReference>
<dbReference type="InterPro" id="IPR025202">
    <property type="entry name" value="PLD-like_dom"/>
</dbReference>
<dbReference type="EMBL" id="CP025704">
    <property type="protein sequence ID" value="AUN97480.1"/>
    <property type="molecule type" value="Genomic_DNA"/>
</dbReference>
<dbReference type="PANTHER" id="PTHR21248:SF22">
    <property type="entry name" value="PHOSPHOLIPASE D"/>
    <property type="match status" value="1"/>
</dbReference>